<name>A0A7S1BGE8_9STRA</name>
<protein>
    <submittedName>
        <fullName evidence="1">Uncharacterized protein</fullName>
    </submittedName>
</protein>
<accession>A0A7S1BGE8</accession>
<proteinExistence type="predicted"/>
<dbReference type="Gene3D" id="3.40.630.30">
    <property type="match status" value="1"/>
</dbReference>
<dbReference type="SUPFAM" id="SSF55729">
    <property type="entry name" value="Acyl-CoA N-acyltransferases (Nat)"/>
    <property type="match status" value="1"/>
</dbReference>
<sequence length="316" mass="33972">MSIMKSLASGPSNIQEKSGNMAPALGHVILQLASRLAIFTIFAEINSAHGFVRAPTSFSKTSDTPGKGFFTKAVTIVNTVSLSSPILDSPPVLQHSDISWRIRPFYGQDSTRSIKNRFTHKVATSAIRFECKITGQNKPTILFPAGGRTVIEAYVSEPGPLGTKKMLAGRFGMTTTRNPPNPLIEGAVQKYLNPTVSNVSAAAGAIIYMYVFPAYRSRGLGALAVDVIAALQSYIGNDAIVLVADDDGSGKLVKWYESLSFQVAEELQDLLGSPDGKYGTAMIAPTYVPETNEMIEGDSISSTNPFLGGVCNIRWW</sequence>
<reference evidence="1" key="1">
    <citation type="submission" date="2021-01" db="EMBL/GenBank/DDBJ databases">
        <authorList>
            <person name="Corre E."/>
            <person name="Pelletier E."/>
            <person name="Niang G."/>
            <person name="Scheremetjew M."/>
            <person name="Finn R."/>
            <person name="Kale V."/>
            <person name="Holt S."/>
            <person name="Cochrane G."/>
            <person name="Meng A."/>
            <person name="Brown T."/>
            <person name="Cohen L."/>
        </authorList>
    </citation>
    <scope>NUCLEOTIDE SEQUENCE</scope>
    <source>
        <strain evidence="1">308</strain>
    </source>
</reference>
<dbReference type="EMBL" id="HBFR01018474">
    <property type="protein sequence ID" value="CAD8886231.1"/>
    <property type="molecule type" value="Transcribed_RNA"/>
</dbReference>
<evidence type="ECO:0000313" key="1">
    <source>
        <dbReference type="EMBL" id="CAD8886231.1"/>
    </source>
</evidence>
<dbReference type="AlphaFoldDB" id="A0A7S1BGE8"/>
<gene>
    <name evidence="1" type="ORF">CHYS00102_LOCUS13429</name>
</gene>
<dbReference type="InterPro" id="IPR016181">
    <property type="entry name" value="Acyl_CoA_acyltransferase"/>
</dbReference>
<organism evidence="1">
    <name type="scientific">Corethron hystrix</name>
    <dbReference type="NCBI Taxonomy" id="216773"/>
    <lineage>
        <taxon>Eukaryota</taxon>
        <taxon>Sar</taxon>
        <taxon>Stramenopiles</taxon>
        <taxon>Ochrophyta</taxon>
        <taxon>Bacillariophyta</taxon>
        <taxon>Coscinodiscophyceae</taxon>
        <taxon>Corethrophycidae</taxon>
        <taxon>Corethrales</taxon>
        <taxon>Corethraceae</taxon>
        <taxon>Corethron</taxon>
    </lineage>
</organism>